<gene>
    <name evidence="4" type="ORF">QWY28_11825</name>
</gene>
<dbReference type="RefSeq" id="WP_300952757.1">
    <property type="nucleotide sequence ID" value="NZ_JAUHJQ010000004.1"/>
</dbReference>
<dbReference type="Gene3D" id="1.10.357.10">
    <property type="entry name" value="Tetracycline Repressor, domain 2"/>
    <property type="match status" value="1"/>
</dbReference>
<organism evidence="4 5">
    <name type="scientific">Nocardioides oceani</name>
    <dbReference type="NCBI Taxonomy" id="3058369"/>
    <lineage>
        <taxon>Bacteria</taxon>
        <taxon>Bacillati</taxon>
        <taxon>Actinomycetota</taxon>
        <taxon>Actinomycetes</taxon>
        <taxon>Propionibacteriales</taxon>
        <taxon>Nocardioidaceae</taxon>
        <taxon>Nocardioides</taxon>
    </lineage>
</organism>
<dbReference type="PROSITE" id="PS50977">
    <property type="entry name" value="HTH_TETR_2"/>
    <property type="match status" value="1"/>
</dbReference>
<evidence type="ECO:0000256" key="2">
    <source>
        <dbReference type="PROSITE-ProRule" id="PRU00335"/>
    </source>
</evidence>
<dbReference type="Proteomes" id="UP001168620">
    <property type="component" value="Unassembled WGS sequence"/>
</dbReference>
<sequence length="221" mass="24105">MDSPASGTPASDTRQRLVDAALRAFADHGIHNASLLEITRQAGQRNRGAVHYHFGSREGMLAAVLEQHADELGRREIELLDIAREQPDDDIASIIEAIVRPTTEVAETGWRGRCYIVILGELVQQDITPLGPDVEAAMARTGGYALFGLLRDRLAAYAMDLPLENERLALVTAFIMRAVADRARAGELPPSGREELPTERFVRNLVSMATAMLVAPLPTDA</sequence>
<feature type="DNA-binding region" description="H-T-H motif" evidence="2">
    <location>
        <begin position="35"/>
        <end position="54"/>
    </location>
</feature>
<dbReference type="PANTHER" id="PTHR30055:SF235">
    <property type="entry name" value="TRANSCRIPTIONAL REGULATORY PROTEIN"/>
    <property type="match status" value="1"/>
</dbReference>
<keyword evidence="1 2" id="KW-0238">DNA-binding</keyword>
<comment type="caution">
    <text evidence="4">The sequence shown here is derived from an EMBL/GenBank/DDBJ whole genome shotgun (WGS) entry which is preliminary data.</text>
</comment>
<name>A0ABT8FG40_9ACTN</name>
<dbReference type="InterPro" id="IPR009057">
    <property type="entry name" value="Homeodomain-like_sf"/>
</dbReference>
<dbReference type="EMBL" id="JAUHJQ010000004">
    <property type="protein sequence ID" value="MDN4173638.1"/>
    <property type="molecule type" value="Genomic_DNA"/>
</dbReference>
<proteinExistence type="predicted"/>
<protein>
    <submittedName>
        <fullName evidence="4">TetR/AcrR family transcriptional regulator</fullName>
    </submittedName>
</protein>
<keyword evidence="5" id="KW-1185">Reference proteome</keyword>
<dbReference type="SUPFAM" id="SSF46689">
    <property type="entry name" value="Homeodomain-like"/>
    <property type="match status" value="1"/>
</dbReference>
<evidence type="ECO:0000259" key="3">
    <source>
        <dbReference type="PROSITE" id="PS50977"/>
    </source>
</evidence>
<evidence type="ECO:0000313" key="4">
    <source>
        <dbReference type="EMBL" id="MDN4173638.1"/>
    </source>
</evidence>
<evidence type="ECO:0000313" key="5">
    <source>
        <dbReference type="Proteomes" id="UP001168620"/>
    </source>
</evidence>
<feature type="domain" description="HTH tetR-type" evidence="3">
    <location>
        <begin position="11"/>
        <end position="72"/>
    </location>
</feature>
<accession>A0ABT8FG40</accession>
<evidence type="ECO:0000256" key="1">
    <source>
        <dbReference type="ARBA" id="ARBA00023125"/>
    </source>
</evidence>
<dbReference type="InterPro" id="IPR050109">
    <property type="entry name" value="HTH-type_TetR-like_transc_reg"/>
</dbReference>
<reference evidence="4" key="1">
    <citation type="submission" date="2023-06" db="EMBL/GenBank/DDBJ databases">
        <title>Draft genome sequence of Nocardioides sp. SOB77.</title>
        <authorList>
            <person name="Zhang G."/>
        </authorList>
    </citation>
    <scope>NUCLEOTIDE SEQUENCE</scope>
    <source>
        <strain evidence="4">SOB77</strain>
    </source>
</reference>
<dbReference type="Pfam" id="PF00440">
    <property type="entry name" value="TetR_N"/>
    <property type="match status" value="1"/>
</dbReference>
<dbReference type="InterPro" id="IPR001647">
    <property type="entry name" value="HTH_TetR"/>
</dbReference>
<dbReference type="PANTHER" id="PTHR30055">
    <property type="entry name" value="HTH-TYPE TRANSCRIPTIONAL REGULATOR RUTR"/>
    <property type="match status" value="1"/>
</dbReference>